<keyword evidence="4" id="KW-0408">Iron</keyword>
<dbReference type="AlphaFoldDB" id="A0A6N7LTH3"/>
<dbReference type="SFLD" id="SFLDS00029">
    <property type="entry name" value="Radical_SAM"/>
    <property type="match status" value="1"/>
</dbReference>
<evidence type="ECO:0000256" key="4">
    <source>
        <dbReference type="ARBA" id="ARBA00023004"/>
    </source>
</evidence>
<comment type="cofactor">
    <cofactor evidence="1">
        <name>[4Fe-4S] cluster</name>
        <dbReference type="ChEBI" id="CHEBI:49883"/>
    </cofactor>
</comment>
<dbReference type="SFLD" id="SFLDG01103">
    <property type="entry name" value="Uncharacterised_Radical_SAM_Su"/>
    <property type="match status" value="1"/>
</dbReference>
<keyword evidence="5" id="KW-0411">Iron-sulfur</keyword>
<feature type="domain" description="Radical SAM core" evidence="6">
    <location>
        <begin position="97"/>
        <end position="253"/>
    </location>
</feature>
<dbReference type="InterPro" id="IPR058240">
    <property type="entry name" value="rSAM_sf"/>
</dbReference>
<dbReference type="InterPro" id="IPR013785">
    <property type="entry name" value="Aldolase_TIM"/>
</dbReference>
<evidence type="ECO:0000313" key="7">
    <source>
        <dbReference type="EMBL" id="MQX53572.1"/>
    </source>
</evidence>
<dbReference type="SFLD" id="SFLDG01067">
    <property type="entry name" value="SPASM/twitch_domain_containing"/>
    <property type="match status" value="1"/>
</dbReference>
<evidence type="ECO:0000256" key="3">
    <source>
        <dbReference type="ARBA" id="ARBA00022723"/>
    </source>
</evidence>
<name>A0A6N7LTH3_9GAMM</name>
<reference evidence="7 8" key="1">
    <citation type="submission" date="2019-10" db="EMBL/GenBank/DDBJ databases">
        <title>Alcanivorax sp.PA15-N-34 draft genome sequence.</title>
        <authorList>
            <person name="Liao X."/>
            <person name="Shao Z."/>
        </authorList>
    </citation>
    <scope>NUCLEOTIDE SEQUENCE [LARGE SCALE GENOMIC DNA]</scope>
    <source>
        <strain evidence="7 8">PA15-N-34</strain>
    </source>
</reference>
<accession>A0A6N7LTH3</accession>
<comment type="caution">
    <text evidence="7">The sequence shown here is derived from an EMBL/GenBank/DDBJ whole genome shotgun (WGS) entry which is preliminary data.</text>
</comment>
<dbReference type="NCBIfam" id="TIGR03977">
    <property type="entry name" value="rSAM_pair_HxsC"/>
    <property type="match status" value="1"/>
</dbReference>
<dbReference type="PANTHER" id="PTHR11228:SF7">
    <property type="entry name" value="PQQA PEPTIDE CYCLASE"/>
    <property type="match status" value="1"/>
</dbReference>
<dbReference type="Pfam" id="PF04055">
    <property type="entry name" value="Radical_SAM"/>
    <property type="match status" value="1"/>
</dbReference>
<evidence type="ECO:0000256" key="2">
    <source>
        <dbReference type="ARBA" id="ARBA00022691"/>
    </source>
</evidence>
<dbReference type="InterPro" id="IPR024032">
    <property type="entry name" value="rSAM_paired_HxsC"/>
</dbReference>
<evidence type="ECO:0000313" key="8">
    <source>
        <dbReference type="Proteomes" id="UP000469421"/>
    </source>
</evidence>
<organism evidence="7 8">
    <name type="scientific">Alcanivorax sediminis</name>
    <dbReference type="NCBI Taxonomy" id="2663008"/>
    <lineage>
        <taxon>Bacteria</taxon>
        <taxon>Pseudomonadati</taxon>
        <taxon>Pseudomonadota</taxon>
        <taxon>Gammaproteobacteria</taxon>
        <taxon>Oceanospirillales</taxon>
        <taxon>Alcanivoracaceae</taxon>
        <taxon>Alcanivorax</taxon>
    </lineage>
</organism>
<dbReference type="SUPFAM" id="SSF102114">
    <property type="entry name" value="Radical SAM enzymes"/>
    <property type="match status" value="1"/>
</dbReference>
<dbReference type="PANTHER" id="PTHR11228">
    <property type="entry name" value="RADICAL SAM DOMAIN PROTEIN"/>
    <property type="match status" value="1"/>
</dbReference>
<dbReference type="GO" id="GO:0051536">
    <property type="term" value="F:iron-sulfur cluster binding"/>
    <property type="evidence" value="ECO:0007669"/>
    <property type="project" value="UniProtKB-KW"/>
</dbReference>
<dbReference type="InterPro" id="IPR007197">
    <property type="entry name" value="rSAM"/>
</dbReference>
<dbReference type="Gene3D" id="3.20.20.70">
    <property type="entry name" value="Aldolase class I"/>
    <property type="match status" value="1"/>
</dbReference>
<dbReference type="InterPro" id="IPR050377">
    <property type="entry name" value="Radical_SAM_PqqE_MftC-like"/>
</dbReference>
<dbReference type="Proteomes" id="UP000469421">
    <property type="component" value="Unassembled WGS sequence"/>
</dbReference>
<evidence type="ECO:0000256" key="5">
    <source>
        <dbReference type="ARBA" id="ARBA00023014"/>
    </source>
</evidence>
<keyword evidence="2" id="KW-0949">S-adenosyl-L-methionine</keyword>
<dbReference type="CDD" id="cd01335">
    <property type="entry name" value="Radical_SAM"/>
    <property type="match status" value="1"/>
</dbReference>
<keyword evidence="8" id="KW-1185">Reference proteome</keyword>
<dbReference type="GO" id="GO:0046872">
    <property type="term" value="F:metal ion binding"/>
    <property type="evidence" value="ECO:0007669"/>
    <property type="project" value="UniProtKB-KW"/>
</dbReference>
<evidence type="ECO:0000259" key="6">
    <source>
        <dbReference type="Pfam" id="PF04055"/>
    </source>
</evidence>
<gene>
    <name evidence="7" type="primary">hxsC</name>
    <name evidence="7" type="ORF">GFN93_09950</name>
</gene>
<evidence type="ECO:0000256" key="1">
    <source>
        <dbReference type="ARBA" id="ARBA00001966"/>
    </source>
</evidence>
<keyword evidence="3" id="KW-0479">Metal-binding</keyword>
<protein>
    <submittedName>
        <fullName evidence="7">His-Xaa-Ser system radical SAM maturase HxsC</fullName>
    </submittedName>
</protein>
<sequence>MVDVVRKDIFKGASDGGHPVGYVLLRKCAPDERNDYLEQVRVFSGVDDMRGWDDYCSWRIVDKQVFDAIEDGDVGFYTRNGALRVLLSRKANHNTLLVTERCDNLCLFCSQPPKKEEDDWLLVQSALAIAAFQAPMLIGISGGEPLLYGQRFVKFIDSVSELSPATSLHVLTNGRAFSDKDYASEVAKRCADGKICFGIPLYSLNSDIHDHLVGSEGAFHETVKGLINAGNLGVPVELRIIPTKKNFSELSSVVEFACRVFSSVSQISIMNLEPTGWAKLNWGTLYVSPESYSSELRKCIVNGDKGGVPIVLYNYPLCHLDEGLRGRAVKSISDWKNYYPEECGDCSLKKQCGGFFSSSKGRTHHKPRKIL</sequence>
<dbReference type="GO" id="GO:0003824">
    <property type="term" value="F:catalytic activity"/>
    <property type="evidence" value="ECO:0007669"/>
    <property type="project" value="InterPro"/>
</dbReference>
<proteinExistence type="predicted"/>
<dbReference type="EMBL" id="WIRE01000001">
    <property type="protein sequence ID" value="MQX53572.1"/>
    <property type="molecule type" value="Genomic_DNA"/>
</dbReference>